<dbReference type="InterPro" id="IPR042099">
    <property type="entry name" value="ANL_N_sf"/>
</dbReference>
<feature type="domain" description="AMP-binding enzyme C-terminal" evidence="5">
    <location>
        <begin position="447"/>
        <end position="524"/>
    </location>
</feature>
<dbReference type="PANTHER" id="PTHR43201">
    <property type="entry name" value="ACYL-COA SYNTHETASE"/>
    <property type="match status" value="1"/>
</dbReference>
<dbReference type="GO" id="GO:0019290">
    <property type="term" value="P:siderophore biosynthetic process"/>
    <property type="evidence" value="ECO:0007669"/>
    <property type="project" value="InterPro"/>
</dbReference>
<dbReference type="AlphaFoldDB" id="A0A1C3EJZ3"/>
<dbReference type="OrthoDB" id="9803968at2"/>
<dbReference type="SUPFAM" id="SSF56801">
    <property type="entry name" value="Acetyl-CoA synthetase-like"/>
    <property type="match status" value="1"/>
</dbReference>
<dbReference type="Gene3D" id="3.30.300.30">
    <property type="match status" value="1"/>
</dbReference>
<evidence type="ECO:0000256" key="2">
    <source>
        <dbReference type="ARBA" id="ARBA00006432"/>
    </source>
</evidence>
<dbReference type="Pfam" id="PF13193">
    <property type="entry name" value="AMP-binding_C"/>
    <property type="match status" value="1"/>
</dbReference>
<dbReference type="FunFam" id="2.30.38.10:FF:000003">
    <property type="entry name" value="Vibriobactin-specific 2,3-dihydroxybenzoate-AMP ligase"/>
    <property type="match status" value="1"/>
</dbReference>
<dbReference type="Pfam" id="PF00501">
    <property type="entry name" value="AMP-binding"/>
    <property type="match status" value="1"/>
</dbReference>
<evidence type="ECO:0000313" key="7">
    <source>
        <dbReference type="Proteomes" id="UP000094936"/>
    </source>
</evidence>
<gene>
    <name evidence="6" type="ORF">A8L45_10060</name>
</gene>
<evidence type="ECO:0000259" key="5">
    <source>
        <dbReference type="Pfam" id="PF13193"/>
    </source>
</evidence>
<evidence type="ECO:0000256" key="3">
    <source>
        <dbReference type="ARBA" id="ARBA00022598"/>
    </source>
</evidence>
<feature type="domain" description="AMP-dependent synthetase/ligase" evidence="4">
    <location>
        <begin position="33"/>
        <end position="396"/>
    </location>
</feature>
<keyword evidence="3" id="KW-0436">Ligase</keyword>
<comment type="pathway">
    <text evidence="1">Siderophore biosynthesis.</text>
</comment>
<dbReference type="Gene3D" id="3.40.50.12780">
    <property type="entry name" value="N-terminal domain of ligase-like"/>
    <property type="match status" value="1"/>
</dbReference>
<dbReference type="GO" id="GO:0031956">
    <property type="term" value="F:medium-chain fatty acid-CoA ligase activity"/>
    <property type="evidence" value="ECO:0007669"/>
    <property type="project" value="TreeGrafter"/>
</dbReference>
<evidence type="ECO:0000259" key="4">
    <source>
        <dbReference type="Pfam" id="PF00501"/>
    </source>
</evidence>
<sequence>MRINYTPWPEKDAEEFKSKGFWIDKELTDILCRQSGQRPESPAIISEDVTLSYRQLESYSDRLASYLSQRGLEAGDTALVQLPNDYPFYVVYFALLKLGVVPVNALFNHNKDELFHYADQLRPTLIIGDSTQALFSDSTFTDSLQQDLDLSFTLLIDGDRERSLRDTWLSDNDNEKSFPERQATPNEVAFFQLSGGSTGTPKLIPRTHNDYYYSIRQSVEVCQWDSDTRYLCALPAAHNFSLSSPGGLGVLYAGGTLILAKDPSPSTCFPLIEQHHVNWTALVPPAAILWLNAADNKAALASLRYLQVGGAKLSANLARRVEVELNVTLQQVFGMAEGLVNYTRLNDDAWTRHNTQGRPMSEADKVIVVDENNQPVSIGEEGLLTTSGPYTFRGYFNADAHNSHAFTEEGFYCSGDRVIQTETGHLIVVGRDKDQINKGGEKIAAEEIENHLLSHPDVFDAAVVSMPDDLLGERICAFVIAQPNGTTLKPVTLNKFMRGKHLADYKYPDRYELVDTFPKTKVGKVDKKSLRSQVEEKLASHKSSSRTSV</sequence>
<comment type="similarity">
    <text evidence="2">Belongs to the ATP-dependent AMP-binding enzyme family.</text>
</comment>
<dbReference type="InterPro" id="IPR020845">
    <property type="entry name" value="AMP-binding_CS"/>
</dbReference>
<dbReference type="RefSeq" id="WP_068901823.1">
    <property type="nucleotide sequence ID" value="NZ_JBHUIF010000009.1"/>
</dbReference>
<reference evidence="6 7" key="1">
    <citation type="submission" date="2016-05" db="EMBL/GenBank/DDBJ databases">
        <title>Genomic Taxonomy of the Vibrionaceae.</title>
        <authorList>
            <person name="Gomez-Gil B."/>
            <person name="Enciso-Ibarra J."/>
        </authorList>
    </citation>
    <scope>NUCLEOTIDE SEQUENCE [LARGE SCALE GENOMIC DNA]</scope>
    <source>
        <strain evidence="6 7">CAIM 1920</strain>
    </source>
</reference>
<dbReference type="STRING" id="1080227.A8L45_10060"/>
<dbReference type="GO" id="GO:0006631">
    <property type="term" value="P:fatty acid metabolic process"/>
    <property type="evidence" value="ECO:0007669"/>
    <property type="project" value="TreeGrafter"/>
</dbReference>
<organism evidence="6 7">
    <name type="scientific">Veronia pacifica</name>
    <dbReference type="NCBI Taxonomy" id="1080227"/>
    <lineage>
        <taxon>Bacteria</taxon>
        <taxon>Pseudomonadati</taxon>
        <taxon>Pseudomonadota</taxon>
        <taxon>Gammaproteobacteria</taxon>
        <taxon>Vibrionales</taxon>
        <taxon>Vibrionaceae</taxon>
        <taxon>Veronia</taxon>
    </lineage>
</organism>
<proteinExistence type="inferred from homology"/>
<dbReference type="NCBIfam" id="TIGR02275">
    <property type="entry name" value="DHB_AMP_lig"/>
    <property type="match status" value="1"/>
</dbReference>
<dbReference type="InterPro" id="IPR000873">
    <property type="entry name" value="AMP-dep_synth/lig_dom"/>
</dbReference>
<dbReference type="EMBL" id="LYBM01000015">
    <property type="protein sequence ID" value="ODA33543.1"/>
    <property type="molecule type" value="Genomic_DNA"/>
</dbReference>
<name>A0A1C3EJZ3_9GAMM</name>
<dbReference type="InterPro" id="IPR011963">
    <property type="entry name" value="DHB_AMP_lig"/>
</dbReference>
<dbReference type="InterPro" id="IPR045851">
    <property type="entry name" value="AMP-bd_C_sf"/>
</dbReference>
<dbReference type="InterPro" id="IPR025110">
    <property type="entry name" value="AMP-bd_C"/>
</dbReference>
<dbReference type="FunFam" id="3.30.300.30:FF:000008">
    <property type="entry name" value="2,3-dihydroxybenzoate-AMP ligase"/>
    <property type="match status" value="1"/>
</dbReference>
<evidence type="ECO:0000313" key="6">
    <source>
        <dbReference type="EMBL" id="ODA33543.1"/>
    </source>
</evidence>
<dbReference type="PANTHER" id="PTHR43201:SF5">
    <property type="entry name" value="MEDIUM-CHAIN ACYL-COA LIGASE ACSF2, MITOCHONDRIAL"/>
    <property type="match status" value="1"/>
</dbReference>
<dbReference type="Proteomes" id="UP000094936">
    <property type="component" value="Unassembled WGS sequence"/>
</dbReference>
<dbReference type="GO" id="GO:0008668">
    <property type="term" value="F:2,3-dihydroxybenzoate--[aryl-carrier protein] ligase"/>
    <property type="evidence" value="ECO:0007669"/>
    <property type="project" value="InterPro"/>
</dbReference>
<dbReference type="PROSITE" id="PS00455">
    <property type="entry name" value="AMP_BINDING"/>
    <property type="match status" value="1"/>
</dbReference>
<keyword evidence="7" id="KW-1185">Reference proteome</keyword>
<protein>
    <submittedName>
        <fullName evidence="6">(2,3-dihydroxybenzoyl)adenylate synthase</fullName>
    </submittedName>
</protein>
<evidence type="ECO:0000256" key="1">
    <source>
        <dbReference type="ARBA" id="ARBA00004924"/>
    </source>
</evidence>
<comment type="caution">
    <text evidence="6">The sequence shown here is derived from an EMBL/GenBank/DDBJ whole genome shotgun (WGS) entry which is preliminary data.</text>
</comment>
<accession>A0A1C3EJZ3</accession>